<gene>
    <name evidence="2" type="ORF">ACFPFM_36560</name>
</gene>
<dbReference type="InterPro" id="IPR024031">
    <property type="entry name" value="MSMEG_5819/OxyR"/>
</dbReference>
<proteinExistence type="predicted"/>
<accession>A0ABV9YBL8</accession>
<dbReference type="InterPro" id="IPR012349">
    <property type="entry name" value="Split_barrel_FMN-bd"/>
</dbReference>
<dbReference type="EMBL" id="JBHSJB010000042">
    <property type="protein sequence ID" value="MFC5059259.1"/>
    <property type="molecule type" value="Genomic_DNA"/>
</dbReference>
<evidence type="ECO:0000259" key="1">
    <source>
        <dbReference type="Pfam" id="PF01243"/>
    </source>
</evidence>
<dbReference type="Proteomes" id="UP001595833">
    <property type="component" value="Unassembled WGS sequence"/>
</dbReference>
<dbReference type="RefSeq" id="WP_344035829.1">
    <property type="nucleotide sequence ID" value="NZ_BAAAKE010000003.1"/>
</dbReference>
<dbReference type="InterPro" id="IPR011576">
    <property type="entry name" value="Pyridox_Oxase_N"/>
</dbReference>
<dbReference type="Gene3D" id="2.30.110.10">
    <property type="entry name" value="Electron Transport, Fmn-binding Protein, Chain A"/>
    <property type="match status" value="1"/>
</dbReference>
<evidence type="ECO:0000313" key="3">
    <source>
        <dbReference type="Proteomes" id="UP001595833"/>
    </source>
</evidence>
<dbReference type="SUPFAM" id="SSF50475">
    <property type="entry name" value="FMN-binding split barrel"/>
    <property type="match status" value="1"/>
</dbReference>
<comment type="caution">
    <text evidence="2">The sequence shown here is derived from an EMBL/GenBank/DDBJ whole genome shotgun (WGS) entry which is preliminary data.</text>
</comment>
<dbReference type="EC" id="1.-.-.-" evidence="2"/>
<evidence type="ECO:0000313" key="2">
    <source>
        <dbReference type="EMBL" id="MFC5059259.1"/>
    </source>
</evidence>
<keyword evidence="2" id="KW-0560">Oxidoreductase</keyword>
<sequence>MSFDEAELDYLRNRPFARFATVDGSGQPDVAPVACEFDGTYFWVGGPGESFRRTRKFRNVGAGNDRVALVFDDMVSAHPLIARGIRVYGRAEQPFDRVGMIGPGTYVRITPVTSWSWNMAGEPAGEAWYPTRRAEHAAP</sequence>
<feature type="domain" description="Pyridoxamine 5'-phosphate oxidase N-terminal" evidence="1">
    <location>
        <begin position="4"/>
        <end position="93"/>
    </location>
</feature>
<protein>
    <submittedName>
        <fullName evidence="2">PPOX class F420-dependent oxidoreductase</fullName>
        <ecNumber evidence="2">1.-.-.-</ecNumber>
    </submittedName>
</protein>
<keyword evidence="3" id="KW-1185">Reference proteome</keyword>
<reference evidence="3" key="1">
    <citation type="journal article" date="2019" name="Int. J. Syst. Evol. Microbiol.">
        <title>The Global Catalogue of Microorganisms (GCM) 10K type strain sequencing project: providing services to taxonomists for standard genome sequencing and annotation.</title>
        <authorList>
            <consortium name="The Broad Institute Genomics Platform"/>
            <consortium name="The Broad Institute Genome Sequencing Center for Infectious Disease"/>
            <person name="Wu L."/>
            <person name="Ma J."/>
        </authorList>
    </citation>
    <scope>NUCLEOTIDE SEQUENCE [LARGE SCALE GENOMIC DNA]</scope>
    <source>
        <strain evidence="3">KCTC 12848</strain>
    </source>
</reference>
<name>A0ABV9YBL8_9PSEU</name>
<dbReference type="Pfam" id="PF01243">
    <property type="entry name" value="PNPOx_N"/>
    <property type="match status" value="1"/>
</dbReference>
<dbReference type="GO" id="GO:0016491">
    <property type="term" value="F:oxidoreductase activity"/>
    <property type="evidence" value="ECO:0007669"/>
    <property type="project" value="UniProtKB-KW"/>
</dbReference>
<dbReference type="NCBIfam" id="TIGR04023">
    <property type="entry name" value="PPOX_MSMEG_5819"/>
    <property type="match status" value="1"/>
</dbReference>
<organism evidence="2 3">
    <name type="scientific">Saccharothrix xinjiangensis</name>
    <dbReference type="NCBI Taxonomy" id="204798"/>
    <lineage>
        <taxon>Bacteria</taxon>
        <taxon>Bacillati</taxon>
        <taxon>Actinomycetota</taxon>
        <taxon>Actinomycetes</taxon>
        <taxon>Pseudonocardiales</taxon>
        <taxon>Pseudonocardiaceae</taxon>
        <taxon>Saccharothrix</taxon>
    </lineage>
</organism>